<evidence type="ECO:0000313" key="2">
    <source>
        <dbReference type="Proteomes" id="UP000002799"/>
    </source>
</evidence>
<protein>
    <submittedName>
        <fullName evidence="1">Uncharacterized protein</fullName>
    </submittedName>
</protein>
<dbReference type="EMBL" id="CP007062">
    <property type="protein sequence ID" value="AHH93315.1"/>
    <property type="molecule type" value="Genomic_DNA"/>
</dbReference>
<gene>
    <name evidence="1" type="ORF">FSDG_02437</name>
</gene>
<dbReference type="Proteomes" id="UP000002799">
    <property type="component" value="Chromosome"/>
</dbReference>
<organism evidence="1">
    <name type="scientific">Fusobacterium animalis 7_1</name>
    <dbReference type="NCBI Taxonomy" id="457405"/>
    <lineage>
        <taxon>Bacteria</taxon>
        <taxon>Fusobacteriati</taxon>
        <taxon>Fusobacteriota</taxon>
        <taxon>Fusobacteriia</taxon>
        <taxon>Fusobacteriales</taxon>
        <taxon>Fusobacteriaceae</taxon>
        <taxon>Fusobacterium</taxon>
    </lineage>
</organism>
<dbReference type="HOGENOM" id="CLU_3382024_0_0_0"/>
<evidence type="ECO:0000313" key="1">
    <source>
        <dbReference type="EMBL" id="AHH93315.1"/>
    </source>
</evidence>
<dbReference type="AlphaFoldDB" id="A0A140NTX0"/>
<dbReference type="KEGG" id="fne:FSDG_02437"/>
<reference evidence="1 2" key="1">
    <citation type="submission" date="2013-11" db="EMBL/GenBank/DDBJ databases">
        <title>The Genome Sequence of Fusobacterium sp. 7_1.</title>
        <authorList>
            <consortium name="The Broad Institute Genome Sequencing Platform"/>
            <person name="Earl A."/>
            <person name="Ward D."/>
            <person name="Feldgarden M."/>
            <person name="Gevers D."/>
            <person name="Strauss J."/>
            <person name="Ambrose C.E."/>
            <person name="Allen-Vercoe E."/>
            <person name="Walker B."/>
            <person name="Young S.K."/>
            <person name="Zeng Q."/>
            <person name="Gargeya S."/>
            <person name="Fitzgerald M."/>
            <person name="Haas B."/>
            <person name="Abouelleil A."/>
            <person name="Alvarado L."/>
            <person name="Arachchi H.M."/>
            <person name="Berlin A.M."/>
            <person name="Chapman S.B."/>
            <person name="Goldberg J."/>
            <person name="Griggs A."/>
            <person name="Gujja S."/>
            <person name="Hansen M."/>
            <person name="Howarth C."/>
            <person name="Imamovic A."/>
            <person name="Larimer J."/>
            <person name="McCowen C."/>
            <person name="Montmayeur A."/>
            <person name="Murphy C."/>
            <person name="Neiman D."/>
            <person name="Pearson M."/>
            <person name="Priest M."/>
            <person name="Roberts A."/>
            <person name="Saif S."/>
            <person name="Shea T."/>
            <person name="Sisk P."/>
            <person name="Sykes S."/>
            <person name="Wortman J."/>
            <person name="Nusbaum C."/>
            <person name="Birren B."/>
        </authorList>
    </citation>
    <scope>NUCLEOTIDE SEQUENCE [LARGE SCALE GENOMIC DNA]</scope>
    <source>
        <strain evidence="1 2">7_1</strain>
    </source>
</reference>
<sequence length="33" mass="3691">MDILKIALAALLAERSVKDEKSSKDCEKTNQNK</sequence>
<name>A0A140NTX0_9FUSO</name>
<accession>A0A140NTX0</accession>
<proteinExistence type="predicted"/>